<dbReference type="Gene3D" id="3.40.50.1110">
    <property type="entry name" value="SGNH hydrolase"/>
    <property type="match status" value="1"/>
</dbReference>
<name>A0A4Z0PTF8_9BACT</name>
<dbReference type="Proteomes" id="UP000297739">
    <property type="component" value="Unassembled WGS sequence"/>
</dbReference>
<dbReference type="RefSeq" id="WP_135496171.1">
    <property type="nucleotide sequence ID" value="NZ_SRLD01000003.1"/>
</dbReference>
<dbReference type="OrthoDB" id="9764164at2"/>
<dbReference type="Pfam" id="PF00657">
    <property type="entry name" value="Lipase_GDSL"/>
    <property type="match status" value="1"/>
</dbReference>
<gene>
    <name evidence="1" type="ORF">E5J99_02675</name>
</gene>
<keyword evidence="1" id="KW-0378">Hydrolase</keyword>
<comment type="caution">
    <text evidence="1">The sequence shown here is derived from an EMBL/GenBank/DDBJ whole genome shotgun (WGS) entry which is preliminary data.</text>
</comment>
<evidence type="ECO:0000313" key="2">
    <source>
        <dbReference type="Proteomes" id="UP000297739"/>
    </source>
</evidence>
<organism evidence="1 2">
    <name type="scientific">Hymenobacter elongatus</name>
    <dbReference type="NCBI Taxonomy" id="877208"/>
    <lineage>
        <taxon>Bacteria</taxon>
        <taxon>Pseudomonadati</taxon>
        <taxon>Bacteroidota</taxon>
        <taxon>Cytophagia</taxon>
        <taxon>Cytophagales</taxon>
        <taxon>Hymenobacteraceae</taxon>
        <taxon>Hymenobacter</taxon>
    </lineage>
</organism>
<proteinExistence type="predicted"/>
<dbReference type="GO" id="GO:0016788">
    <property type="term" value="F:hydrolase activity, acting on ester bonds"/>
    <property type="evidence" value="ECO:0007669"/>
    <property type="project" value="InterPro"/>
</dbReference>
<protein>
    <submittedName>
        <fullName evidence="1">SGNH/GDSL hydrolase family protein</fullName>
    </submittedName>
</protein>
<keyword evidence="2" id="KW-1185">Reference proteome</keyword>
<sequence>MNKSLLKNTLPALALLGLASCQPDLDAPAIEKGSADFSSYVAVGNSLTAGFQSGGLANSGINNSYPAILSRQFALAGGGGFVLPLFPDDRKDGSGYLKFFGLTSTGSPILLSPGQSTTVIPAGETAPRTITNNPATYQLAYTGNRLPAPPFGSGALELAPSFNPQPDNLGVPGISVLSADATAAIAVNPAFPVPVATLNGAARGYGNLNNYYQRILPAADRGTKDYVTFIGQKTPTFFTCWMGNNDVLTYATNGAVLDLANPFSGMTDTTSFGRGYRNIMRTISKNGTVAGAAANIPNVVNVPFFTSVRLADVIANFQRVNPAITTIFIREGSSTTARAATANDLFLLTAQAQFATGAGTSPTNPLPSQFVLDPAEATAIQTRTNQLNTIIARTARQNKVPLVDMNGFFNSIALRGLTINAATNNATLIRGNLFSLDGVHPTSRGYAVIANEFIRVINSNYSASIPQVNPNDYDAVLFP</sequence>
<reference evidence="1 2" key="1">
    <citation type="submission" date="2019-04" db="EMBL/GenBank/DDBJ databases">
        <authorList>
            <person name="Feng G."/>
            <person name="Zhang J."/>
            <person name="Zhu H."/>
        </authorList>
    </citation>
    <scope>NUCLEOTIDE SEQUENCE [LARGE SCALE GENOMIC DNA]</scope>
    <source>
        <strain evidence="1 2">JCM 17223</strain>
    </source>
</reference>
<accession>A0A4Z0PTF8</accession>
<dbReference type="AlphaFoldDB" id="A0A4Z0PTF8"/>
<dbReference type="InterPro" id="IPR001087">
    <property type="entry name" value="GDSL"/>
</dbReference>
<dbReference type="EMBL" id="SRLD01000003">
    <property type="protein sequence ID" value="TGE19682.1"/>
    <property type="molecule type" value="Genomic_DNA"/>
</dbReference>
<dbReference type="PROSITE" id="PS51257">
    <property type="entry name" value="PROKAR_LIPOPROTEIN"/>
    <property type="match status" value="1"/>
</dbReference>
<evidence type="ECO:0000313" key="1">
    <source>
        <dbReference type="EMBL" id="TGE19682.1"/>
    </source>
</evidence>
<dbReference type="SUPFAM" id="SSF52266">
    <property type="entry name" value="SGNH hydrolase"/>
    <property type="match status" value="1"/>
</dbReference>
<dbReference type="InterPro" id="IPR036514">
    <property type="entry name" value="SGNH_hydro_sf"/>
</dbReference>